<evidence type="ECO:0000313" key="3">
    <source>
        <dbReference type="Proteomes" id="UP000680805"/>
    </source>
</evidence>
<proteinExistence type="inferred from homology"/>
<name>A0A975NTP0_9BRAD</name>
<dbReference type="PRINTS" id="PR00080">
    <property type="entry name" value="SDRFAMILY"/>
</dbReference>
<sequence length="267" mass="27148">MSGRLQGKIAVITGAGQSAGETIGNGRAMAVLFAREGAQVLCVDRRLESAAETVAMIAAEGGSAAAFQADVSRDAECAALVAEGKSRWGRIDILVNNVGIGGSGDGPAHRADEAAWDRIMAVNLKSAWMTIKHAVPVMREQGGGSIVNISSLASLAGGNQVAYEVSKAGVNRLTTSVANANAAYGVRCNAVLPGLMDTPMAVSGIAGATGSTTEAVREARNARVPLRGRMGTGWDTAHAALFLASDEANFITGVLLPVDGGMSARVG</sequence>
<dbReference type="InterPro" id="IPR002347">
    <property type="entry name" value="SDR_fam"/>
</dbReference>
<dbReference type="InterPro" id="IPR036291">
    <property type="entry name" value="NAD(P)-bd_dom_sf"/>
</dbReference>
<dbReference type="AlphaFoldDB" id="A0A975NTP0"/>
<comment type="similarity">
    <text evidence="1">Belongs to the short-chain dehydrogenases/reductases (SDR) family.</text>
</comment>
<evidence type="ECO:0000256" key="1">
    <source>
        <dbReference type="ARBA" id="ARBA00006484"/>
    </source>
</evidence>
<organism evidence="2 3">
    <name type="scientific">Bradyrhizobium sediminis</name>
    <dbReference type="NCBI Taxonomy" id="2840469"/>
    <lineage>
        <taxon>Bacteria</taxon>
        <taxon>Pseudomonadati</taxon>
        <taxon>Pseudomonadota</taxon>
        <taxon>Alphaproteobacteria</taxon>
        <taxon>Hyphomicrobiales</taxon>
        <taxon>Nitrobacteraceae</taxon>
        <taxon>Bradyrhizobium</taxon>
    </lineage>
</organism>
<accession>A0A975NTP0</accession>
<dbReference type="PANTHER" id="PTHR42760">
    <property type="entry name" value="SHORT-CHAIN DEHYDROGENASES/REDUCTASES FAMILY MEMBER"/>
    <property type="match status" value="1"/>
</dbReference>
<dbReference type="RefSeq" id="WP_215615363.1">
    <property type="nucleotide sequence ID" value="NZ_CP076135.1"/>
</dbReference>
<dbReference type="Pfam" id="PF13561">
    <property type="entry name" value="adh_short_C2"/>
    <property type="match status" value="1"/>
</dbReference>
<reference evidence="2" key="1">
    <citation type="submission" date="2021-06" db="EMBL/GenBank/DDBJ databases">
        <title>Bradyrhizobium sp. S2-11-2 Genome sequencing.</title>
        <authorList>
            <person name="Jin L."/>
        </authorList>
    </citation>
    <scope>NUCLEOTIDE SEQUENCE</scope>
    <source>
        <strain evidence="2">S2-11-2</strain>
    </source>
</reference>
<dbReference type="SUPFAM" id="SSF51735">
    <property type="entry name" value="NAD(P)-binding Rossmann-fold domains"/>
    <property type="match status" value="1"/>
</dbReference>
<dbReference type="GO" id="GO:0048038">
    <property type="term" value="F:quinone binding"/>
    <property type="evidence" value="ECO:0007669"/>
    <property type="project" value="TreeGrafter"/>
</dbReference>
<dbReference type="KEGG" id="bsei:KMZ68_08590"/>
<dbReference type="GO" id="GO:0016616">
    <property type="term" value="F:oxidoreductase activity, acting on the CH-OH group of donors, NAD or NADP as acceptor"/>
    <property type="evidence" value="ECO:0007669"/>
    <property type="project" value="TreeGrafter"/>
</dbReference>
<protein>
    <submittedName>
        <fullName evidence="2">SDR family oxidoreductase</fullName>
    </submittedName>
</protein>
<dbReference type="FunFam" id="3.40.50.720:FF:000084">
    <property type="entry name" value="Short-chain dehydrogenase reductase"/>
    <property type="match status" value="1"/>
</dbReference>
<dbReference type="Proteomes" id="UP000680805">
    <property type="component" value="Chromosome"/>
</dbReference>
<dbReference type="Gene3D" id="3.40.50.720">
    <property type="entry name" value="NAD(P)-binding Rossmann-like Domain"/>
    <property type="match status" value="1"/>
</dbReference>
<gene>
    <name evidence="2" type="ORF">KMZ68_08590</name>
</gene>
<dbReference type="EMBL" id="CP076135">
    <property type="protein sequence ID" value="QWG19864.1"/>
    <property type="molecule type" value="Genomic_DNA"/>
</dbReference>
<dbReference type="GO" id="GO:0006633">
    <property type="term" value="P:fatty acid biosynthetic process"/>
    <property type="evidence" value="ECO:0007669"/>
    <property type="project" value="TreeGrafter"/>
</dbReference>
<dbReference type="PANTHER" id="PTHR42760:SF122">
    <property type="entry name" value="NAD(P)-BINDING PROTEIN"/>
    <property type="match status" value="1"/>
</dbReference>
<evidence type="ECO:0000313" key="2">
    <source>
        <dbReference type="EMBL" id="QWG19864.1"/>
    </source>
</evidence>
<dbReference type="PRINTS" id="PR00081">
    <property type="entry name" value="GDHRDH"/>
</dbReference>